<dbReference type="InterPro" id="IPR043722">
    <property type="entry name" value="DUF5663"/>
</dbReference>
<dbReference type="Proteomes" id="UP000178710">
    <property type="component" value="Unassembled WGS sequence"/>
</dbReference>
<protein>
    <submittedName>
        <fullName evidence="1">Uncharacterized protein</fullName>
    </submittedName>
</protein>
<evidence type="ECO:0000313" key="1">
    <source>
        <dbReference type="EMBL" id="OHA01526.1"/>
    </source>
</evidence>
<name>A0A1G2KQ34_9BACT</name>
<reference evidence="1 2" key="1">
    <citation type="journal article" date="2016" name="Nat. Commun.">
        <title>Thousands of microbial genomes shed light on interconnected biogeochemical processes in an aquifer system.</title>
        <authorList>
            <person name="Anantharaman K."/>
            <person name="Brown C.T."/>
            <person name="Hug L.A."/>
            <person name="Sharon I."/>
            <person name="Castelle C.J."/>
            <person name="Probst A.J."/>
            <person name="Thomas B.C."/>
            <person name="Singh A."/>
            <person name="Wilkins M.J."/>
            <person name="Karaoz U."/>
            <person name="Brodie E.L."/>
            <person name="Williams K.H."/>
            <person name="Hubbard S.S."/>
            <person name="Banfield J.F."/>
        </authorList>
    </citation>
    <scope>NUCLEOTIDE SEQUENCE [LARGE SCALE GENOMIC DNA]</scope>
</reference>
<accession>A0A1G2KQ34</accession>
<gene>
    <name evidence="1" type="ORF">A3C12_01560</name>
</gene>
<dbReference type="AlphaFoldDB" id="A0A1G2KQ34"/>
<proteinExistence type="predicted"/>
<dbReference type="Pfam" id="PF18908">
    <property type="entry name" value="DUF5663"/>
    <property type="match status" value="1"/>
</dbReference>
<organism evidence="1 2">
    <name type="scientific">Candidatus Sungbacteria bacterium RIFCSPHIGHO2_02_FULL_49_20</name>
    <dbReference type="NCBI Taxonomy" id="1802272"/>
    <lineage>
        <taxon>Bacteria</taxon>
        <taxon>Candidatus Sungiibacteriota</taxon>
    </lineage>
</organism>
<evidence type="ECO:0000313" key="2">
    <source>
        <dbReference type="Proteomes" id="UP000178710"/>
    </source>
</evidence>
<comment type="caution">
    <text evidence="1">The sequence shown here is derived from an EMBL/GenBank/DDBJ whole genome shotgun (WGS) entry which is preliminary data.</text>
</comment>
<sequence length="101" mass="11520">MAQELETLDAYVGRLLEEKGIKDVGDEVLEQLKKDLRDRVEDRINAATLEHMPPQNLEEFESLLDSGDDNKLQAFIREHVADLDQVIAGALVQFRNVYLNP</sequence>
<dbReference type="EMBL" id="MHQK01000025">
    <property type="protein sequence ID" value="OHA01526.1"/>
    <property type="molecule type" value="Genomic_DNA"/>
</dbReference>